<dbReference type="Gene3D" id="1.10.287.110">
    <property type="entry name" value="DnaJ domain"/>
    <property type="match status" value="1"/>
</dbReference>
<evidence type="ECO:0000313" key="13">
    <source>
        <dbReference type="EMBL" id="KAK3759747.1"/>
    </source>
</evidence>
<evidence type="ECO:0000256" key="9">
    <source>
        <dbReference type="PROSITE-ProRule" id="PRU00546"/>
    </source>
</evidence>
<keyword evidence="5 9" id="KW-0862">Zinc</keyword>
<evidence type="ECO:0000256" key="2">
    <source>
        <dbReference type="ARBA" id="ARBA00022723"/>
    </source>
</evidence>
<dbReference type="CDD" id="cd06257">
    <property type="entry name" value="DnaJ"/>
    <property type="match status" value="1"/>
</dbReference>
<dbReference type="CDD" id="cd10747">
    <property type="entry name" value="DnaJ_C"/>
    <property type="match status" value="1"/>
</dbReference>
<dbReference type="PANTHER" id="PTHR43888">
    <property type="entry name" value="DNAJ-LIKE-2, ISOFORM A-RELATED"/>
    <property type="match status" value="1"/>
</dbReference>
<dbReference type="InterPro" id="IPR036869">
    <property type="entry name" value="J_dom_sf"/>
</dbReference>
<dbReference type="GO" id="GO:0009408">
    <property type="term" value="P:response to heat"/>
    <property type="evidence" value="ECO:0007669"/>
    <property type="project" value="InterPro"/>
</dbReference>
<reference evidence="13" key="1">
    <citation type="journal article" date="2023" name="G3 (Bethesda)">
        <title>A reference genome for the long-term kleptoplast-retaining sea slug Elysia crispata morphotype clarki.</title>
        <authorList>
            <person name="Eastman K.E."/>
            <person name="Pendleton A.L."/>
            <person name="Shaikh M.A."/>
            <person name="Suttiyut T."/>
            <person name="Ogas R."/>
            <person name="Tomko P."/>
            <person name="Gavelis G."/>
            <person name="Widhalm J.R."/>
            <person name="Wisecaver J.H."/>
        </authorList>
    </citation>
    <scope>NUCLEOTIDE SEQUENCE</scope>
    <source>
        <strain evidence="13">ECLA1</strain>
    </source>
</reference>
<evidence type="ECO:0000256" key="5">
    <source>
        <dbReference type="ARBA" id="ARBA00022833"/>
    </source>
</evidence>
<keyword evidence="6" id="KW-0143">Chaperone</keyword>
<feature type="domain" description="CR-type" evidence="12">
    <location>
        <begin position="128"/>
        <end position="212"/>
    </location>
</feature>
<keyword evidence="14" id="KW-1185">Reference proteome</keyword>
<dbReference type="GO" id="GO:0051082">
    <property type="term" value="F:unfolded protein binding"/>
    <property type="evidence" value="ECO:0007669"/>
    <property type="project" value="InterPro"/>
</dbReference>
<dbReference type="FunFam" id="1.10.287.110:FF:000016">
    <property type="entry name" value="DnaJ (Hsp40) homolog, subfamily A, member 2"/>
    <property type="match status" value="1"/>
</dbReference>
<dbReference type="Gene3D" id="2.10.230.10">
    <property type="entry name" value="Heat shock protein DnaJ, cysteine-rich domain"/>
    <property type="match status" value="1"/>
</dbReference>
<dbReference type="SUPFAM" id="SSF57938">
    <property type="entry name" value="DnaJ/Hsp40 cysteine-rich domain"/>
    <property type="match status" value="1"/>
</dbReference>
<evidence type="ECO:0000256" key="6">
    <source>
        <dbReference type="ARBA" id="ARBA00023186"/>
    </source>
</evidence>
<dbReference type="InterPro" id="IPR044713">
    <property type="entry name" value="DNJA1/2-like"/>
</dbReference>
<dbReference type="SUPFAM" id="SSF46565">
    <property type="entry name" value="Chaperone J-domain"/>
    <property type="match status" value="1"/>
</dbReference>
<dbReference type="CDD" id="cd10719">
    <property type="entry name" value="DnaJ_zf"/>
    <property type="match status" value="1"/>
</dbReference>
<proteinExistence type="inferred from homology"/>
<dbReference type="InterPro" id="IPR008971">
    <property type="entry name" value="HSP40/DnaJ_pept-bd"/>
</dbReference>
<dbReference type="PROSITE" id="PS51188">
    <property type="entry name" value="ZF_CR"/>
    <property type="match status" value="1"/>
</dbReference>
<dbReference type="Proteomes" id="UP001283361">
    <property type="component" value="Unassembled WGS sequence"/>
</dbReference>
<evidence type="ECO:0000256" key="3">
    <source>
        <dbReference type="ARBA" id="ARBA00022737"/>
    </source>
</evidence>
<feature type="zinc finger region" description="CR-type" evidence="9">
    <location>
        <begin position="128"/>
        <end position="212"/>
    </location>
</feature>
<dbReference type="GO" id="GO:0005524">
    <property type="term" value="F:ATP binding"/>
    <property type="evidence" value="ECO:0007669"/>
    <property type="project" value="InterPro"/>
</dbReference>
<feature type="region of interest" description="Disordered" evidence="10">
    <location>
        <begin position="378"/>
        <end position="413"/>
    </location>
</feature>
<dbReference type="InterPro" id="IPR001623">
    <property type="entry name" value="DnaJ_domain"/>
</dbReference>
<name>A0AAE0Z0S4_9GAST</name>
<feature type="domain" description="J" evidence="11">
    <location>
        <begin position="5"/>
        <end position="67"/>
    </location>
</feature>
<dbReference type="InterPro" id="IPR036410">
    <property type="entry name" value="HSP_DnaJ_Cys-rich_dom_sf"/>
</dbReference>
<dbReference type="PROSITE" id="PS50076">
    <property type="entry name" value="DNAJ_2"/>
    <property type="match status" value="1"/>
</dbReference>
<evidence type="ECO:0000259" key="11">
    <source>
        <dbReference type="PROSITE" id="PS50076"/>
    </source>
</evidence>
<dbReference type="GO" id="GO:0030544">
    <property type="term" value="F:Hsp70 protein binding"/>
    <property type="evidence" value="ECO:0007669"/>
    <property type="project" value="InterPro"/>
</dbReference>
<sequence>MADNRLYEVLGVNRNASDTDLKKAYRKLAKEFHPDKNPTAGEKFKEISFAYETLSNPEKREIYDRHGLEGLKEGGGGGGFGNGSMFEDLFGGFFGFPGMSGMGGGRGRRRGEDTLHPLRVSLEDLYNGKTSKLQLSKTVVCKKCNGMGGKSGASQRCKKCNGRGVQVQLRQIGPGMVQQLQSICSECHGEGEVLREKDRCPDCKGKKVINETKILEVHVDKGMRDGQKIPFRGEGDQQPGVEPGDVIIVLQQKEHDVFTRKDTDLVMDYNITLTEALCGFQFVIKHLDGRDLVIHSQPGEVICPGKLKMVAEEGMPRYRNPFEKGDLYISFNVTFPEKNFADEAQLKMLESVLPPRPHTEIPTGEDVEEVNLVEFDASRGGGIGRGAGARSEAYDEDDEDGHGGHPRMQCQHQ</sequence>
<keyword evidence="2 9" id="KW-0479">Metal-binding</keyword>
<keyword evidence="7" id="KW-0449">Lipoprotein</keyword>
<evidence type="ECO:0000256" key="7">
    <source>
        <dbReference type="ARBA" id="ARBA00023288"/>
    </source>
</evidence>
<dbReference type="Pfam" id="PF00684">
    <property type="entry name" value="DnaJ_CXXCXGXG"/>
    <property type="match status" value="1"/>
</dbReference>
<dbReference type="PROSITE" id="PS00636">
    <property type="entry name" value="DNAJ_1"/>
    <property type="match status" value="1"/>
</dbReference>
<dbReference type="InterPro" id="IPR012724">
    <property type="entry name" value="DnaJ"/>
</dbReference>
<dbReference type="Pfam" id="PF01556">
    <property type="entry name" value="DnaJ_C"/>
    <property type="match status" value="1"/>
</dbReference>
<dbReference type="AlphaFoldDB" id="A0AAE0Z0S4"/>
<dbReference type="FunFam" id="2.10.230.10:FF:000001">
    <property type="entry name" value="DnaJ subfamily A member 2"/>
    <property type="match status" value="1"/>
</dbReference>
<dbReference type="SUPFAM" id="SSF49493">
    <property type="entry name" value="HSP40/DnaJ peptide-binding domain"/>
    <property type="match status" value="2"/>
</dbReference>
<dbReference type="EMBL" id="JAWDGP010005075">
    <property type="protein sequence ID" value="KAK3759747.1"/>
    <property type="molecule type" value="Genomic_DNA"/>
</dbReference>
<evidence type="ECO:0000313" key="14">
    <source>
        <dbReference type="Proteomes" id="UP001283361"/>
    </source>
</evidence>
<keyword evidence="3" id="KW-0677">Repeat</keyword>
<dbReference type="Pfam" id="PF00226">
    <property type="entry name" value="DnaJ"/>
    <property type="match status" value="1"/>
</dbReference>
<evidence type="ECO:0000259" key="12">
    <source>
        <dbReference type="PROSITE" id="PS51188"/>
    </source>
</evidence>
<dbReference type="InterPro" id="IPR001305">
    <property type="entry name" value="HSP_DnaJ_Cys-rich_dom"/>
</dbReference>
<dbReference type="GO" id="GO:0006457">
    <property type="term" value="P:protein folding"/>
    <property type="evidence" value="ECO:0007669"/>
    <property type="project" value="InterPro"/>
</dbReference>
<evidence type="ECO:0000256" key="1">
    <source>
        <dbReference type="ARBA" id="ARBA00022481"/>
    </source>
</evidence>
<keyword evidence="8" id="KW-0636">Prenylation</keyword>
<dbReference type="InterPro" id="IPR002939">
    <property type="entry name" value="DnaJ_C"/>
</dbReference>
<dbReference type="GO" id="GO:0008270">
    <property type="term" value="F:zinc ion binding"/>
    <property type="evidence" value="ECO:0007669"/>
    <property type="project" value="UniProtKB-KW"/>
</dbReference>
<dbReference type="SMART" id="SM00271">
    <property type="entry name" value="DnaJ"/>
    <property type="match status" value="1"/>
</dbReference>
<dbReference type="PRINTS" id="PR00625">
    <property type="entry name" value="JDOMAIN"/>
</dbReference>
<keyword evidence="1" id="KW-0488">Methylation</keyword>
<comment type="caution">
    <text evidence="13">The sequence shown here is derived from an EMBL/GenBank/DDBJ whole genome shotgun (WGS) entry which is preliminary data.</text>
</comment>
<keyword evidence="4 9" id="KW-0863">Zinc-finger</keyword>
<accession>A0AAE0Z0S4</accession>
<gene>
    <name evidence="13" type="ORF">RRG08_041708</name>
</gene>
<evidence type="ECO:0000256" key="8">
    <source>
        <dbReference type="ARBA" id="ARBA00023289"/>
    </source>
</evidence>
<dbReference type="FunFam" id="2.60.260.20:FF:000003">
    <property type="entry name" value="DnaJ subfamily A member 2"/>
    <property type="match status" value="1"/>
</dbReference>
<dbReference type="HAMAP" id="MF_01152">
    <property type="entry name" value="DnaJ"/>
    <property type="match status" value="1"/>
</dbReference>
<dbReference type="InterPro" id="IPR018253">
    <property type="entry name" value="DnaJ_domain_CS"/>
</dbReference>
<dbReference type="Gene3D" id="2.60.260.20">
    <property type="entry name" value="Urease metallochaperone UreE, N-terminal domain"/>
    <property type="match status" value="2"/>
</dbReference>
<organism evidence="13 14">
    <name type="scientific">Elysia crispata</name>
    <name type="common">lettuce slug</name>
    <dbReference type="NCBI Taxonomy" id="231223"/>
    <lineage>
        <taxon>Eukaryota</taxon>
        <taxon>Metazoa</taxon>
        <taxon>Spiralia</taxon>
        <taxon>Lophotrochozoa</taxon>
        <taxon>Mollusca</taxon>
        <taxon>Gastropoda</taxon>
        <taxon>Heterobranchia</taxon>
        <taxon>Euthyneura</taxon>
        <taxon>Panpulmonata</taxon>
        <taxon>Sacoglossa</taxon>
        <taxon>Placobranchoidea</taxon>
        <taxon>Plakobranchidae</taxon>
        <taxon>Elysia</taxon>
    </lineage>
</organism>
<protein>
    <submittedName>
        <fullName evidence="13">Uncharacterized protein</fullName>
    </submittedName>
</protein>
<evidence type="ECO:0000256" key="10">
    <source>
        <dbReference type="SAM" id="MobiDB-lite"/>
    </source>
</evidence>
<evidence type="ECO:0000256" key="4">
    <source>
        <dbReference type="ARBA" id="ARBA00022771"/>
    </source>
</evidence>